<evidence type="ECO:0000256" key="6">
    <source>
        <dbReference type="RuleBase" id="RU000488"/>
    </source>
</evidence>
<evidence type="ECO:0008006" key="9">
    <source>
        <dbReference type="Google" id="ProtNLM"/>
    </source>
</evidence>
<dbReference type="InterPro" id="IPR023395">
    <property type="entry name" value="MCP_dom_sf"/>
</dbReference>
<comment type="similarity">
    <text evidence="6">Belongs to the mitochondrial carrier (TC 2.A.29) family.</text>
</comment>
<sequence length="80" mass="9234">MMLYLVTSSLCSWFYQADYLRQGEARYSSTRRGLTSILRNQGRRQLYAGLSINYMKAVPSLSIGFTACDVMKSWLHIQTQ</sequence>
<dbReference type="InParanoid" id="B9MWV3"/>
<keyword evidence="6" id="KW-0813">Transport</keyword>
<keyword evidence="2 5" id="KW-0812">Transmembrane</keyword>
<keyword evidence="3" id="KW-0677">Repeat</keyword>
<dbReference type="GO" id="GO:0016020">
    <property type="term" value="C:membrane"/>
    <property type="evidence" value="ECO:0007669"/>
    <property type="project" value="UniProtKB-SubCell"/>
</dbReference>
<evidence type="ECO:0000256" key="2">
    <source>
        <dbReference type="ARBA" id="ARBA00022692"/>
    </source>
</evidence>
<dbReference type="InterPro" id="IPR018108">
    <property type="entry name" value="MCP_transmembrane"/>
</dbReference>
<feature type="repeat" description="Solcar" evidence="5">
    <location>
        <begin position="1"/>
        <end position="74"/>
    </location>
</feature>
<dbReference type="PANTHER" id="PTHR24089">
    <property type="entry name" value="SOLUTE CARRIER FAMILY 25"/>
    <property type="match status" value="1"/>
</dbReference>
<dbReference type="eggNOG" id="KOG0752">
    <property type="taxonomic scope" value="Eukaryota"/>
</dbReference>
<comment type="subcellular location">
    <subcellularLocation>
        <location evidence="1">Membrane</location>
        <topology evidence="1">Multi-pass membrane protein</topology>
    </subcellularLocation>
</comment>
<dbReference type="EMBL" id="CM009292">
    <property type="protein sequence ID" value="PNT43578.1"/>
    <property type="molecule type" value="Genomic_DNA"/>
</dbReference>
<organism evidence="7 8">
    <name type="scientific">Populus trichocarpa</name>
    <name type="common">Western balsam poplar</name>
    <name type="synonym">Populus balsamifera subsp. trichocarpa</name>
    <dbReference type="NCBI Taxonomy" id="3694"/>
    <lineage>
        <taxon>Eukaryota</taxon>
        <taxon>Viridiplantae</taxon>
        <taxon>Streptophyta</taxon>
        <taxon>Embryophyta</taxon>
        <taxon>Tracheophyta</taxon>
        <taxon>Spermatophyta</taxon>
        <taxon>Magnoliopsida</taxon>
        <taxon>eudicotyledons</taxon>
        <taxon>Gunneridae</taxon>
        <taxon>Pentapetalae</taxon>
        <taxon>rosids</taxon>
        <taxon>fabids</taxon>
        <taxon>Malpighiales</taxon>
        <taxon>Salicaceae</taxon>
        <taxon>Saliceae</taxon>
        <taxon>Populus</taxon>
    </lineage>
</organism>
<dbReference type="AlphaFoldDB" id="B9MWV3"/>
<dbReference type="Pfam" id="PF00153">
    <property type="entry name" value="Mito_carr"/>
    <property type="match status" value="1"/>
</dbReference>
<dbReference type="PROSITE" id="PS50920">
    <property type="entry name" value="SOLCAR"/>
    <property type="match status" value="1"/>
</dbReference>
<dbReference type="SUPFAM" id="SSF103506">
    <property type="entry name" value="Mitochondrial carrier"/>
    <property type="match status" value="1"/>
</dbReference>
<keyword evidence="8" id="KW-1185">Reference proteome</keyword>
<evidence type="ECO:0000256" key="5">
    <source>
        <dbReference type="PROSITE-ProRule" id="PRU00282"/>
    </source>
</evidence>
<evidence type="ECO:0000256" key="4">
    <source>
        <dbReference type="ARBA" id="ARBA00023136"/>
    </source>
</evidence>
<dbReference type="Gene3D" id="1.50.40.10">
    <property type="entry name" value="Mitochondrial carrier domain"/>
    <property type="match status" value="1"/>
</dbReference>
<dbReference type="HOGENOM" id="CLU_2594281_0_0_1"/>
<dbReference type="Proteomes" id="UP000006729">
    <property type="component" value="Chromosome 3"/>
</dbReference>
<gene>
    <name evidence="7" type="ORF">POPTR_003G042400</name>
</gene>
<keyword evidence="4 5" id="KW-0472">Membrane</keyword>
<proteinExistence type="inferred from homology"/>
<evidence type="ECO:0000313" key="7">
    <source>
        <dbReference type="EMBL" id="PNT43578.1"/>
    </source>
</evidence>
<evidence type="ECO:0000313" key="8">
    <source>
        <dbReference type="Proteomes" id="UP000006729"/>
    </source>
</evidence>
<evidence type="ECO:0000256" key="1">
    <source>
        <dbReference type="ARBA" id="ARBA00004141"/>
    </source>
</evidence>
<accession>B9MWV3</accession>
<name>B9MWV3_POPTR</name>
<evidence type="ECO:0000256" key="3">
    <source>
        <dbReference type="ARBA" id="ARBA00022737"/>
    </source>
</evidence>
<dbReference type="STRING" id="3694.B9MWV3"/>
<reference evidence="7 8" key="1">
    <citation type="journal article" date="2006" name="Science">
        <title>The genome of black cottonwood, Populus trichocarpa (Torr. &amp; Gray).</title>
        <authorList>
            <person name="Tuskan G.A."/>
            <person name="Difazio S."/>
            <person name="Jansson S."/>
            <person name="Bohlmann J."/>
            <person name="Grigoriev I."/>
            <person name="Hellsten U."/>
            <person name="Putnam N."/>
            <person name="Ralph S."/>
            <person name="Rombauts S."/>
            <person name="Salamov A."/>
            <person name="Schein J."/>
            <person name="Sterck L."/>
            <person name="Aerts A."/>
            <person name="Bhalerao R.R."/>
            <person name="Bhalerao R.P."/>
            <person name="Blaudez D."/>
            <person name="Boerjan W."/>
            <person name="Brun A."/>
            <person name="Brunner A."/>
            <person name="Busov V."/>
            <person name="Campbell M."/>
            <person name="Carlson J."/>
            <person name="Chalot M."/>
            <person name="Chapman J."/>
            <person name="Chen G.L."/>
            <person name="Cooper D."/>
            <person name="Coutinho P.M."/>
            <person name="Couturier J."/>
            <person name="Covert S."/>
            <person name="Cronk Q."/>
            <person name="Cunningham R."/>
            <person name="Davis J."/>
            <person name="Degroeve S."/>
            <person name="Dejardin A."/>
            <person name="Depamphilis C."/>
            <person name="Detter J."/>
            <person name="Dirks B."/>
            <person name="Dubchak I."/>
            <person name="Duplessis S."/>
            <person name="Ehlting J."/>
            <person name="Ellis B."/>
            <person name="Gendler K."/>
            <person name="Goodstein D."/>
            <person name="Gribskov M."/>
            <person name="Grimwood J."/>
            <person name="Groover A."/>
            <person name="Gunter L."/>
            <person name="Hamberger B."/>
            <person name="Heinze B."/>
            <person name="Helariutta Y."/>
            <person name="Henrissat B."/>
            <person name="Holligan D."/>
            <person name="Holt R."/>
            <person name="Huang W."/>
            <person name="Islam-Faridi N."/>
            <person name="Jones S."/>
            <person name="Jones-Rhoades M."/>
            <person name="Jorgensen R."/>
            <person name="Joshi C."/>
            <person name="Kangasjarvi J."/>
            <person name="Karlsson J."/>
            <person name="Kelleher C."/>
            <person name="Kirkpatrick R."/>
            <person name="Kirst M."/>
            <person name="Kohler A."/>
            <person name="Kalluri U."/>
            <person name="Larimer F."/>
            <person name="Leebens-Mack J."/>
            <person name="Leple J.C."/>
            <person name="Locascio P."/>
            <person name="Lou Y."/>
            <person name="Lucas S."/>
            <person name="Martin F."/>
            <person name="Montanini B."/>
            <person name="Napoli C."/>
            <person name="Nelson D.R."/>
            <person name="Nelson C."/>
            <person name="Nieminen K."/>
            <person name="Nilsson O."/>
            <person name="Pereda V."/>
            <person name="Peter G."/>
            <person name="Philippe R."/>
            <person name="Pilate G."/>
            <person name="Poliakov A."/>
            <person name="Razumovskaya J."/>
            <person name="Richardson P."/>
            <person name="Rinaldi C."/>
            <person name="Ritland K."/>
            <person name="Rouze P."/>
            <person name="Ryaboy D."/>
            <person name="Schmutz J."/>
            <person name="Schrader J."/>
            <person name="Segerman B."/>
            <person name="Shin H."/>
            <person name="Siddiqui A."/>
            <person name="Sterky F."/>
            <person name="Terry A."/>
            <person name="Tsai C.J."/>
            <person name="Uberbacher E."/>
            <person name="Unneberg P."/>
            <person name="Vahala J."/>
            <person name="Wall K."/>
            <person name="Wessler S."/>
            <person name="Yang G."/>
            <person name="Yin T."/>
            <person name="Douglas C."/>
            <person name="Marra M."/>
            <person name="Sandberg G."/>
            <person name="Van de Peer Y."/>
            <person name="Rokhsar D."/>
        </authorList>
    </citation>
    <scope>NUCLEOTIDE SEQUENCE [LARGE SCALE GENOMIC DNA]</scope>
    <source>
        <strain evidence="8">cv. Nisqually</strain>
    </source>
</reference>
<protein>
    <recommendedName>
        <fullName evidence="9">ADP,ATP carrier protein</fullName>
    </recommendedName>
</protein>